<reference evidence="1" key="1">
    <citation type="submission" date="2020-03" db="EMBL/GenBank/DDBJ databases">
        <authorList>
            <person name="Zhang R."/>
        </authorList>
    </citation>
    <scope>NUCLEOTIDE SEQUENCE</scope>
</reference>
<protein>
    <submittedName>
        <fullName evidence="1">Uncharacterized protein</fullName>
    </submittedName>
</protein>
<proteinExistence type="predicted"/>
<dbReference type="EMBL" id="GILB01000779">
    <property type="protein sequence ID" value="NUU81112.1"/>
    <property type="molecule type" value="Transcribed_RNA"/>
</dbReference>
<accession>A0A6M2E7X0</accession>
<name>A0A6M2E7X0_9ROSI</name>
<sequence>MPPPPSSSPPVFPGLESQRVRLPSLLLLFSFKSSLTTRKPEHPLFLSTEPQLNQISLGSEEQNSLSDLITHLHSTDEDRSNSNRNISLSTVTDLDRNYHHQHLCHRKKEKKLFEKTKGIDL</sequence>
<dbReference type="AlphaFoldDB" id="A0A6M2E7X0"/>
<evidence type="ECO:0000313" key="1">
    <source>
        <dbReference type="EMBL" id="NUU81112.1"/>
    </source>
</evidence>
<organism evidence="1">
    <name type="scientific">Populus davidiana</name>
    <dbReference type="NCBI Taxonomy" id="266767"/>
    <lineage>
        <taxon>Eukaryota</taxon>
        <taxon>Viridiplantae</taxon>
        <taxon>Streptophyta</taxon>
        <taxon>Embryophyta</taxon>
        <taxon>Tracheophyta</taxon>
        <taxon>Spermatophyta</taxon>
        <taxon>Magnoliopsida</taxon>
        <taxon>eudicotyledons</taxon>
        <taxon>Gunneridae</taxon>
        <taxon>Pentapetalae</taxon>
        <taxon>rosids</taxon>
        <taxon>fabids</taxon>
        <taxon>Malpighiales</taxon>
        <taxon>Salicaceae</taxon>
        <taxon>Saliceae</taxon>
        <taxon>Populus</taxon>
    </lineage>
</organism>